<accession>A0A248JPC7</accession>
<organism evidence="4 5">
    <name type="scientific">Nitrospirillum viridazoti CBAmc</name>
    <dbReference type="NCBI Taxonomy" id="1441467"/>
    <lineage>
        <taxon>Bacteria</taxon>
        <taxon>Pseudomonadati</taxon>
        <taxon>Pseudomonadota</taxon>
        <taxon>Alphaproteobacteria</taxon>
        <taxon>Rhodospirillales</taxon>
        <taxon>Azospirillaceae</taxon>
        <taxon>Nitrospirillum</taxon>
        <taxon>Nitrospirillum viridazoti</taxon>
    </lineage>
</organism>
<protein>
    <submittedName>
        <fullName evidence="4">Acetyltransferase</fullName>
    </submittedName>
</protein>
<proteinExistence type="predicted"/>
<dbReference type="RefSeq" id="WP_088871234.1">
    <property type="nucleotide sequence ID" value="NZ_CP022110.1"/>
</dbReference>
<feature type="domain" description="N-acetyltransferase" evidence="3">
    <location>
        <begin position="5"/>
        <end position="146"/>
    </location>
</feature>
<dbReference type="CDD" id="cd04301">
    <property type="entry name" value="NAT_SF"/>
    <property type="match status" value="1"/>
</dbReference>
<dbReference type="PANTHER" id="PTHR43800">
    <property type="entry name" value="PEPTIDYL-LYSINE N-ACETYLTRANSFERASE YJAB"/>
    <property type="match status" value="1"/>
</dbReference>
<dbReference type="GO" id="GO:0016747">
    <property type="term" value="F:acyltransferase activity, transferring groups other than amino-acyl groups"/>
    <property type="evidence" value="ECO:0007669"/>
    <property type="project" value="InterPro"/>
</dbReference>
<dbReference type="PANTHER" id="PTHR43800:SF1">
    <property type="entry name" value="PEPTIDYL-LYSINE N-ACETYLTRANSFERASE YJAB"/>
    <property type="match status" value="1"/>
</dbReference>
<dbReference type="PROSITE" id="PS51186">
    <property type="entry name" value="GNAT"/>
    <property type="match status" value="1"/>
</dbReference>
<keyword evidence="1 4" id="KW-0808">Transferase</keyword>
<evidence type="ECO:0000313" key="4">
    <source>
        <dbReference type="EMBL" id="ASG20361.1"/>
    </source>
</evidence>
<keyword evidence="2" id="KW-0012">Acyltransferase</keyword>
<dbReference type="InterPro" id="IPR000182">
    <property type="entry name" value="GNAT_dom"/>
</dbReference>
<dbReference type="InterPro" id="IPR016181">
    <property type="entry name" value="Acyl_CoA_acyltransferase"/>
</dbReference>
<evidence type="ECO:0000259" key="3">
    <source>
        <dbReference type="PROSITE" id="PS51186"/>
    </source>
</evidence>
<dbReference type="KEGG" id="nao:Y958_05655"/>
<evidence type="ECO:0000256" key="2">
    <source>
        <dbReference type="ARBA" id="ARBA00023315"/>
    </source>
</evidence>
<dbReference type="Gene3D" id="3.40.630.30">
    <property type="match status" value="1"/>
</dbReference>
<dbReference type="Proteomes" id="UP000197153">
    <property type="component" value="Chromosome 1"/>
</dbReference>
<reference evidence="4 5" key="1">
    <citation type="submission" date="2017-06" db="EMBL/GenBank/DDBJ databases">
        <title>Complete genome sequence of Nitrospirillum amazonense strain CBAmC, an endophytic nitrogen-fixing and plant growth-promoting bacterium, isolated from sugarcane.</title>
        <authorList>
            <person name="Schwab S."/>
            <person name="dos Santos Teixeira K.R."/>
            <person name="Simoes Araujo J.L."/>
            <person name="Soares Vidal M."/>
            <person name="Borges de Freitas H.R."/>
            <person name="Rivello Crivelaro A.L."/>
            <person name="Bueno de Camargo Nunes A."/>
            <person name="dos Santos C.M."/>
            <person name="Palmeira da Silva Rosa D."/>
            <person name="da Silva Padilha D."/>
            <person name="da Silva E."/>
            <person name="Araujo Terra L."/>
            <person name="Soares Mendes V."/>
            <person name="Farinelli L."/>
            <person name="Magalhaes Cruz L."/>
            <person name="Baldani J.I."/>
        </authorList>
    </citation>
    <scope>NUCLEOTIDE SEQUENCE [LARGE SCALE GENOMIC DNA]</scope>
    <source>
        <strain evidence="4 5">CBAmC</strain>
    </source>
</reference>
<name>A0A248JPC7_9PROT</name>
<evidence type="ECO:0000256" key="1">
    <source>
        <dbReference type="ARBA" id="ARBA00022679"/>
    </source>
</evidence>
<evidence type="ECO:0000313" key="5">
    <source>
        <dbReference type="Proteomes" id="UP000197153"/>
    </source>
</evidence>
<keyword evidence="5" id="KW-1185">Reference proteome</keyword>
<sequence>MTNPITIRPSEARDGVRVLGIWRRAVDATHDFLTPADRAAIDAEVADFLPTAPLWLGGDAADRPIGFMLLNGAHMEALFVDPSHRGTGVGRRLVAHALTLHPVLTTDVNEQNGQAVGFYERLGFHPTGRSALDGQGRSYPLIHLRSGG</sequence>
<gene>
    <name evidence="4" type="ORF">Y958_05655</name>
</gene>
<dbReference type="AlphaFoldDB" id="A0A248JPC7"/>
<dbReference type="EMBL" id="CP022110">
    <property type="protein sequence ID" value="ASG20361.1"/>
    <property type="molecule type" value="Genomic_DNA"/>
</dbReference>
<dbReference type="NCBIfam" id="NF007807">
    <property type="entry name" value="PRK10514.1"/>
    <property type="match status" value="1"/>
</dbReference>
<dbReference type="SUPFAM" id="SSF55729">
    <property type="entry name" value="Acyl-CoA N-acyltransferases (Nat)"/>
    <property type="match status" value="1"/>
</dbReference>
<dbReference type="Pfam" id="PF13673">
    <property type="entry name" value="Acetyltransf_10"/>
    <property type="match status" value="1"/>
</dbReference>